<evidence type="ECO:0000313" key="1">
    <source>
        <dbReference type="EMBL" id="AGF78336.1"/>
    </source>
</evidence>
<dbReference type="KEGG" id="dsf:UWK_01778"/>
<keyword evidence="1" id="KW-0418">Kinase</keyword>
<reference evidence="2" key="1">
    <citation type="journal article" date="2013" name="Stand. Genomic Sci.">
        <title>Complete genome sequence of Desulfocapsa sulfexigens, a marine deltaproteobacterium specialized in disproportionating inorganic sulfur compounds.</title>
        <authorList>
            <person name="Finster K.W."/>
            <person name="Kjeldsen K.U."/>
            <person name="Kube M."/>
            <person name="Reinhardt R."/>
            <person name="Mussmann M."/>
            <person name="Amann R."/>
            <person name="Schreiber L."/>
        </authorList>
    </citation>
    <scope>NUCLEOTIDE SEQUENCE [LARGE SCALE GENOMIC DNA]</scope>
    <source>
        <strain evidence="2">DSM 10523 / SB164P1</strain>
    </source>
</reference>
<keyword evidence="1" id="KW-0808">Transferase</keyword>
<dbReference type="SUPFAM" id="SSF53795">
    <property type="entry name" value="PEP carboxykinase-like"/>
    <property type="match status" value="1"/>
</dbReference>
<dbReference type="PATRIC" id="fig|1167006.5.peg.1961"/>
<gene>
    <name evidence="1" type="ordered locus">UWK_01778</name>
</gene>
<organism evidence="1 2">
    <name type="scientific">Desulfocapsa sulfexigens (strain DSM 10523 / SB164P1)</name>
    <dbReference type="NCBI Taxonomy" id="1167006"/>
    <lineage>
        <taxon>Bacteria</taxon>
        <taxon>Pseudomonadati</taxon>
        <taxon>Thermodesulfobacteriota</taxon>
        <taxon>Desulfobulbia</taxon>
        <taxon>Desulfobulbales</taxon>
        <taxon>Desulfocapsaceae</taxon>
        <taxon>Desulfocapsa</taxon>
    </lineage>
</organism>
<dbReference type="STRING" id="1167006.UWK_01778"/>
<dbReference type="InterPro" id="IPR027417">
    <property type="entry name" value="P-loop_NTPase"/>
</dbReference>
<dbReference type="Gene3D" id="3.40.50.300">
    <property type="entry name" value="P-loop containing nucleotide triphosphate hydrolases"/>
    <property type="match status" value="1"/>
</dbReference>
<dbReference type="RefSeq" id="WP_015404027.1">
    <property type="nucleotide sequence ID" value="NC_020304.1"/>
</dbReference>
<dbReference type="GO" id="GO:0016301">
    <property type="term" value="F:kinase activity"/>
    <property type="evidence" value="ECO:0007669"/>
    <property type="project" value="UniProtKB-KW"/>
</dbReference>
<evidence type="ECO:0000313" key="2">
    <source>
        <dbReference type="Proteomes" id="UP000011721"/>
    </source>
</evidence>
<dbReference type="AlphaFoldDB" id="M1PPI7"/>
<sequence>MRYSVFHHIIESNIPLPELQIRDNSLPTLFFESSNNSKATRTGIDWRHHWRLSNGKISISVGKEKEYYWLRFPQLVDFKIEPETNKIKSYCNTGMPDNTLRHLLLDQTIPRLLSHKGQLIIHASCVQIGDSLVGFCGESGWGKSTLAAYLYGQGHTLITDDCLLLETNNSTMVGIPSYQGLRLLSDSLTLLPASQNKTTAVCHYAPKRRVTVSKSNQKQSIPISTIFFLNDPEQQYNTSSISLEPIPRASALIELIKHCFPLDITDSKQTTTQLTNLAELIKNSSTQFYRLKYPRTIQSLPEIMKTIIKISTTNKVDTTL</sequence>
<protein>
    <submittedName>
        <fullName evidence="1">Serine kinase of the HPr protein, regulates carbohydrate metabolism</fullName>
    </submittedName>
</protein>
<dbReference type="Proteomes" id="UP000011721">
    <property type="component" value="Chromosome"/>
</dbReference>
<dbReference type="eggNOG" id="COG1493">
    <property type="taxonomic scope" value="Bacteria"/>
</dbReference>
<keyword evidence="2" id="KW-1185">Reference proteome</keyword>
<dbReference type="EMBL" id="CP003985">
    <property type="protein sequence ID" value="AGF78336.1"/>
    <property type="molecule type" value="Genomic_DNA"/>
</dbReference>
<dbReference type="HOGENOM" id="CLU_073290_2_0_7"/>
<accession>M1PPI7</accession>
<proteinExistence type="predicted"/>
<dbReference type="OrthoDB" id="3213869at2"/>
<name>M1PPI7_DESSD</name>